<accession>A0A645A5M0</accession>
<organism evidence="1">
    <name type="scientific">bioreactor metagenome</name>
    <dbReference type="NCBI Taxonomy" id="1076179"/>
    <lineage>
        <taxon>unclassified sequences</taxon>
        <taxon>metagenomes</taxon>
        <taxon>ecological metagenomes</taxon>
    </lineage>
</organism>
<evidence type="ECO:0000313" key="1">
    <source>
        <dbReference type="EMBL" id="MPM48479.1"/>
    </source>
</evidence>
<name>A0A645A5M0_9ZZZZ</name>
<reference evidence="1" key="1">
    <citation type="submission" date="2019-08" db="EMBL/GenBank/DDBJ databases">
        <authorList>
            <person name="Kucharzyk K."/>
            <person name="Murdoch R.W."/>
            <person name="Higgins S."/>
            <person name="Loffler F."/>
        </authorList>
    </citation>
    <scope>NUCLEOTIDE SEQUENCE</scope>
</reference>
<dbReference type="AlphaFoldDB" id="A0A645A5M0"/>
<comment type="caution">
    <text evidence="1">The sequence shown here is derived from an EMBL/GenBank/DDBJ whole genome shotgun (WGS) entry which is preliminary data.</text>
</comment>
<dbReference type="EMBL" id="VSSQ01012116">
    <property type="protein sequence ID" value="MPM48479.1"/>
    <property type="molecule type" value="Genomic_DNA"/>
</dbReference>
<protein>
    <submittedName>
        <fullName evidence="1">Uncharacterized protein</fullName>
    </submittedName>
</protein>
<sequence>MKKKFFMFLALFLAGIGVLTAQTQVRGTVVDEAV</sequence>
<gene>
    <name evidence="1" type="ORF">SDC9_95204</name>
</gene>
<proteinExistence type="predicted"/>